<dbReference type="EMBL" id="JBHSHL010000003">
    <property type="protein sequence ID" value="MFC4803639.1"/>
    <property type="molecule type" value="Genomic_DNA"/>
</dbReference>
<name>A0ABV9QLR5_9FIRM</name>
<comment type="subcellular location">
    <subcellularLocation>
        <location evidence="1">Membrane</location>
        <topology evidence="1">Multi-pass membrane protein</topology>
    </subcellularLocation>
</comment>
<gene>
    <name evidence="7" type="ORF">ACFO4R_00950</name>
</gene>
<dbReference type="InterPro" id="IPR002810">
    <property type="entry name" value="NfeD-like_C"/>
</dbReference>
<feature type="domain" description="NfeD-like C-terminal" evidence="6">
    <location>
        <begin position="112"/>
        <end position="164"/>
    </location>
</feature>
<evidence type="ECO:0000256" key="1">
    <source>
        <dbReference type="ARBA" id="ARBA00004141"/>
    </source>
</evidence>
<keyword evidence="8" id="KW-1185">Reference proteome</keyword>
<organism evidence="7 8">
    <name type="scientific">Filifactor villosus</name>
    <dbReference type="NCBI Taxonomy" id="29374"/>
    <lineage>
        <taxon>Bacteria</taxon>
        <taxon>Bacillati</taxon>
        <taxon>Bacillota</taxon>
        <taxon>Clostridia</taxon>
        <taxon>Peptostreptococcales</taxon>
        <taxon>Filifactoraceae</taxon>
        <taxon>Filifactor</taxon>
    </lineage>
</organism>
<dbReference type="InterPro" id="IPR012340">
    <property type="entry name" value="NA-bd_OB-fold"/>
</dbReference>
<evidence type="ECO:0000313" key="7">
    <source>
        <dbReference type="EMBL" id="MFC4803639.1"/>
    </source>
</evidence>
<dbReference type="Gene3D" id="2.40.50.140">
    <property type="entry name" value="Nucleic acid-binding proteins"/>
    <property type="match status" value="1"/>
</dbReference>
<reference evidence="8" key="1">
    <citation type="journal article" date="2019" name="Int. J. Syst. Evol. Microbiol.">
        <title>The Global Catalogue of Microorganisms (GCM) 10K type strain sequencing project: providing services to taxonomists for standard genome sequencing and annotation.</title>
        <authorList>
            <consortium name="The Broad Institute Genomics Platform"/>
            <consortium name="The Broad Institute Genome Sequencing Center for Infectious Disease"/>
            <person name="Wu L."/>
            <person name="Ma J."/>
        </authorList>
    </citation>
    <scope>NUCLEOTIDE SEQUENCE [LARGE SCALE GENOMIC DNA]</scope>
    <source>
        <strain evidence="8">CCUG 46385</strain>
    </source>
</reference>
<comment type="caution">
    <text evidence="7">The sequence shown here is derived from an EMBL/GenBank/DDBJ whole genome shotgun (WGS) entry which is preliminary data.</text>
</comment>
<evidence type="ECO:0000256" key="4">
    <source>
        <dbReference type="ARBA" id="ARBA00023136"/>
    </source>
</evidence>
<dbReference type="InterPro" id="IPR052165">
    <property type="entry name" value="Membrane_assoc_protease"/>
</dbReference>
<proteinExistence type="predicted"/>
<feature type="transmembrane region" description="Helical" evidence="5">
    <location>
        <begin position="6"/>
        <end position="29"/>
    </location>
</feature>
<feature type="transmembrane region" description="Helical" evidence="5">
    <location>
        <begin position="60"/>
        <end position="79"/>
    </location>
</feature>
<sequence length="167" mass="18376">MSSMEGMFGFFSDPVFLAWLALGILLICIELFVPGGVVGSIGFCIVLATILFGTHTVADFFLVSALVTVTTVILLFLVVKLIPEEAKKNGLFLNMRLTKQQGFSSGEDLSFYLDKEGMTKSILRPSGKICIEQTLLDARSENTFIESDKKVRVIGVEGNKLIVREME</sequence>
<dbReference type="Pfam" id="PF01957">
    <property type="entry name" value="NfeD"/>
    <property type="match status" value="1"/>
</dbReference>
<keyword evidence="2 5" id="KW-0812">Transmembrane</keyword>
<evidence type="ECO:0000259" key="6">
    <source>
        <dbReference type="Pfam" id="PF01957"/>
    </source>
</evidence>
<protein>
    <submittedName>
        <fullName evidence="7">NfeD family protein</fullName>
    </submittedName>
</protein>
<evidence type="ECO:0000256" key="2">
    <source>
        <dbReference type="ARBA" id="ARBA00022692"/>
    </source>
</evidence>
<evidence type="ECO:0000313" key="8">
    <source>
        <dbReference type="Proteomes" id="UP001595916"/>
    </source>
</evidence>
<evidence type="ECO:0000256" key="5">
    <source>
        <dbReference type="SAM" id="Phobius"/>
    </source>
</evidence>
<dbReference type="PANTHER" id="PTHR33507">
    <property type="entry name" value="INNER MEMBRANE PROTEIN YBBJ"/>
    <property type="match status" value="1"/>
</dbReference>
<accession>A0ABV9QLR5</accession>
<keyword evidence="4 5" id="KW-0472">Membrane</keyword>
<dbReference type="PANTHER" id="PTHR33507:SF3">
    <property type="entry name" value="INNER MEMBRANE PROTEIN YBBJ"/>
    <property type="match status" value="1"/>
</dbReference>
<evidence type="ECO:0000256" key="3">
    <source>
        <dbReference type="ARBA" id="ARBA00022989"/>
    </source>
</evidence>
<feature type="transmembrane region" description="Helical" evidence="5">
    <location>
        <begin position="36"/>
        <end position="54"/>
    </location>
</feature>
<dbReference type="Proteomes" id="UP001595916">
    <property type="component" value="Unassembled WGS sequence"/>
</dbReference>
<keyword evidence="3 5" id="KW-1133">Transmembrane helix</keyword>
<dbReference type="RefSeq" id="WP_379787084.1">
    <property type="nucleotide sequence ID" value="NZ_JBHSHL010000003.1"/>
</dbReference>